<comment type="subunit">
    <text evidence="4">Homomultimer; disulfide-linked. The virus capsid is composed of 72 icosahedral units, each one composed of five disulfide-linked copies of VP1. Interacts with minor capsid proteins VP2 and VP3.</text>
</comment>
<accession>A0A247D727</accession>
<keyword evidence="10 17" id="KW-1161">Viral attachment to host cell</keyword>
<dbReference type="InterPro" id="IPR000662">
    <property type="entry name" value="Capsid_VP1_Polyomavir"/>
</dbReference>
<dbReference type="PDB" id="7K24">
    <property type="method" value="EM"/>
    <property type="resolution" value="2.90 A"/>
    <property type="chains" value="F1/F2/F3/F4/F5=2-384"/>
</dbReference>
<dbReference type="EMDB" id="EMD-22641"/>
<keyword evidence="15 18" id="KW-1015">Disulfide bond</keyword>
<dbReference type="PDB" id="7K23">
    <property type="method" value="EM"/>
    <property type="resolution" value="3.30 A"/>
    <property type="chains" value="A/B/C/D/E=2-384"/>
</dbReference>
<dbReference type="GO" id="GO:0039620">
    <property type="term" value="C:T=7 icosahedral viral capsid"/>
    <property type="evidence" value="ECO:0007669"/>
    <property type="project" value="UniProtKB-UniRule"/>
</dbReference>
<keyword evidence="14 17" id="KW-0426">Late protein</keyword>
<dbReference type="Proteomes" id="UP000161622">
    <property type="component" value="Genome"/>
</dbReference>
<evidence type="ECO:0000256" key="10">
    <source>
        <dbReference type="ARBA" id="ARBA00022804"/>
    </source>
</evidence>
<evidence type="ECO:0000256" key="18">
    <source>
        <dbReference type="PIRSR" id="PIRSR003376-50"/>
    </source>
</evidence>
<evidence type="ECO:0000256" key="5">
    <source>
        <dbReference type="ARBA" id="ARBA00022553"/>
    </source>
</evidence>
<proteinExistence type="evidence at protein level"/>
<sequence>MAPKRKSGVSKCETKCTKACPRPAPVPKLLIKGGMEVLDLVTGPDSVTEIEAFLNPRMGQPPTPESLTEGGQYYGWSRGINLATSDTEDSPENNTLPTWSMAKLQLPMLNEDLTCDTLQMWEAVSVKTEVVGSGSLLDVHGFNKPTDTVNTKGISTPVEGSQYHVFAVGGEPLDLQGLVTDARTKYKEEGVVTIKTITKKDMVNKDQVLNPISKAKLDKDGMYPVEIWHPDPAKNENTRYFGNYTGGTTTPPVLQFTNTLTTVLLDENGVGPLCKGEGLYLSCVDIMGWRVTRNYDVHHWRGLPRYFKITLRKRWVKNPYPMASLISSLFNNMLPQVQGQPMEGENTQVEEVRVYDGTEPVPGDPDMTRYVDRFGKTKTVFPGN</sequence>
<dbReference type="SMR" id="A0A247D727"/>
<keyword evidence="8 17" id="KW-0945">Host-virus interaction</keyword>
<dbReference type="Pfam" id="PF00718">
    <property type="entry name" value="Polyoma_coat"/>
    <property type="match status" value="1"/>
</dbReference>
<evidence type="ECO:0000313" key="19">
    <source>
        <dbReference type="EMBL" id="AAA93236.1"/>
    </source>
</evidence>
<dbReference type="GO" id="GO:0075509">
    <property type="term" value="P:endocytosis involved in viral entry into host cell"/>
    <property type="evidence" value="ECO:0007669"/>
    <property type="project" value="UniProtKB-KW"/>
</dbReference>
<evidence type="ECO:0000256" key="3">
    <source>
        <dbReference type="ARBA" id="ARBA00006893"/>
    </source>
</evidence>
<evidence type="ECO:0000256" key="15">
    <source>
        <dbReference type="ARBA" id="ARBA00023157"/>
    </source>
</evidence>
<dbReference type="EMDB" id="EMD-22640"/>
<feature type="disulfide bond" description="Interchain" evidence="18">
    <location>
        <position position="12"/>
    </location>
</feature>
<reference evidence="19" key="1">
    <citation type="journal article" date="1995" name="J. Virol.">
        <title>Genetic and structural analysis of a virulence determinant in polyomavirus VP1.</title>
        <authorList>
            <person name="Bauer P.H."/>
            <person name="Bronson R.T."/>
            <person name="Fung S.C."/>
            <person name="Freund R."/>
            <person name="Stehle T."/>
            <person name="Harrison S.C."/>
            <person name="Benjamin T.L."/>
        </authorList>
    </citation>
    <scope>NUCLEOTIDE SEQUENCE [LARGE SCALE GENOMIC DNA]</scope>
    <source>
        <strain evidence="19">PTA</strain>
    </source>
</reference>
<name>A0A247D727_POVM1</name>
<comment type="subcellular location">
    <subcellularLocation>
        <location evidence="1">Host nucleus</location>
    </subcellularLocation>
    <subcellularLocation>
        <location evidence="2">Virion</location>
    </subcellularLocation>
</comment>
<dbReference type="SUPFAM" id="SSF88648">
    <property type="entry name" value="Group I dsDNA viruses"/>
    <property type="match status" value="1"/>
</dbReference>
<keyword evidence="5" id="KW-0597">Phosphoprotein</keyword>
<dbReference type="Gene3D" id="2.60.175.10">
    <property type="entry name" value="Capsid protein VP1,Polyomavirus"/>
    <property type="match status" value="1"/>
</dbReference>
<keyword evidence="7 17" id="KW-1048">Host nucleus</keyword>
<dbReference type="PIRSF" id="PIRSF003376">
    <property type="entry name" value="Capsid_VP1_Polyomavir"/>
    <property type="match status" value="1"/>
</dbReference>
<evidence type="ECO:0000256" key="13">
    <source>
        <dbReference type="ARBA" id="ARBA00022890"/>
    </source>
</evidence>
<evidence type="ECO:0007829" key="21">
    <source>
        <dbReference type="PDB" id="7K23"/>
    </source>
</evidence>
<keyword evidence="20 21" id="KW-0002">3D-structure</keyword>
<evidence type="ECO:0000256" key="14">
    <source>
        <dbReference type="ARBA" id="ARBA00022921"/>
    </source>
</evidence>
<keyword evidence="16" id="KW-1160">Virus entry into host cell</keyword>
<dbReference type="InterPro" id="IPR011222">
    <property type="entry name" value="dsDNA_vir_gr_I_capsid"/>
</dbReference>
<evidence type="ECO:0000256" key="8">
    <source>
        <dbReference type="ARBA" id="ARBA00022581"/>
    </source>
</evidence>
<dbReference type="InterPro" id="IPR036931">
    <property type="entry name" value="Polyomavir_VP1_sf"/>
</dbReference>
<feature type="disulfide bond" description="Interchain" evidence="18">
    <location>
        <position position="115"/>
    </location>
</feature>
<dbReference type="EMBL" id="U27812">
    <property type="protein sequence ID" value="AAA93236.1"/>
    <property type="molecule type" value="Genomic_DNA"/>
</dbReference>
<keyword evidence="9" id="KW-1162">Viral penetration into host cytoplasm</keyword>
<evidence type="ECO:0000256" key="7">
    <source>
        <dbReference type="ARBA" id="ARBA00022562"/>
    </source>
</evidence>
<evidence type="ECO:0000256" key="2">
    <source>
        <dbReference type="ARBA" id="ARBA00004328"/>
    </source>
</evidence>
<evidence type="ECO:0000256" key="12">
    <source>
        <dbReference type="ARBA" id="ARBA00022844"/>
    </source>
</evidence>
<organismHost>
    <name type="scientific">Mus musculus</name>
    <name type="common">Mouse</name>
    <dbReference type="NCBI Taxonomy" id="10090"/>
</organismHost>
<dbReference type="GO" id="GO:0019062">
    <property type="term" value="P:virion attachment to host cell"/>
    <property type="evidence" value="ECO:0007669"/>
    <property type="project" value="UniProtKB-UniRule"/>
</dbReference>
<evidence type="ECO:0000256" key="11">
    <source>
        <dbReference type="ARBA" id="ARBA00022828"/>
    </source>
</evidence>
<evidence type="ECO:0000256" key="16">
    <source>
        <dbReference type="ARBA" id="ARBA00023296"/>
    </source>
</evidence>
<keyword evidence="6 17" id="KW-0167">Capsid protein</keyword>
<evidence type="ECO:0000256" key="6">
    <source>
        <dbReference type="ARBA" id="ARBA00022561"/>
    </source>
</evidence>
<dbReference type="EMDB" id="EMD-22642"/>
<keyword evidence="13" id="KW-1164">Virus endocytosis by host</keyword>
<dbReference type="GO" id="GO:0042025">
    <property type="term" value="C:host cell nucleus"/>
    <property type="evidence" value="ECO:0007669"/>
    <property type="project" value="UniProtKB-SubCell"/>
</dbReference>
<dbReference type="PDB" id="7K22">
    <property type="method" value="EM"/>
    <property type="resolution" value="3.20 A"/>
    <property type="chains" value="F1/F2/F3/F4/F5=2-384"/>
</dbReference>
<evidence type="ECO:0007829" key="20">
    <source>
        <dbReference type="PDB" id="7K22"/>
    </source>
</evidence>
<feature type="disulfide bond" description="Interchain (with C-115)" evidence="20 21">
    <location>
        <position position="20"/>
    </location>
</feature>
<organism evidence="19">
    <name type="scientific">Mus musculus polyomavirus 1</name>
    <name type="common">MPyV</name>
    <dbReference type="NCBI Taxonomy" id="1891730"/>
    <lineage>
        <taxon>Viruses</taxon>
        <taxon>Monodnaviria</taxon>
        <taxon>Shotokuvirae</taxon>
        <taxon>Cossaviricota</taxon>
        <taxon>Papovaviricetes</taxon>
        <taxon>Sepolyvirales</taxon>
        <taxon>Polyomaviridae</taxon>
        <taxon>Alphapolyomavirus</taxon>
    </lineage>
</organism>
<reference evidence="20 21" key="2">
    <citation type="journal article" date="2020" name="Elife">
        <title>Antibody escape by polyomavirus capsid mutation facilitates neurovirulence.</title>
        <authorList>
            <person name="Lauver M.D."/>
            <person name="Goetschius D.J."/>
            <person name="Netherby-Winslow C.S."/>
            <person name="Ayers K.N."/>
            <person name="Jin G."/>
            <person name="Haas D.G."/>
            <person name="Frost E.L."/>
            <person name="Cho S.H."/>
            <person name="Bator C.M."/>
            <person name="Bywaters S.M."/>
            <person name="Christensen N.D."/>
            <person name="Hafenstein S.L."/>
            <person name="Lukacher A.E."/>
        </authorList>
    </citation>
    <scope>STRUCTURE BY ELECTRON MICROSCOPY (2.90 ANGSTROMS) OF 2-384</scope>
    <scope>DISULFIDE BONDS</scope>
</reference>
<keyword evidence="12 17" id="KW-0946">Virion</keyword>
<protein>
    <recommendedName>
        <fullName evidence="17">Capsid protein VP1</fullName>
    </recommendedName>
</protein>
<comment type="similarity">
    <text evidence="3 17">Belongs to the polyomaviruses coat protein VP1 family.</text>
</comment>
<evidence type="ECO:0000256" key="9">
    <source>
        <dbReference type="ARBA" id="ARBA00022595"/>
    </source>
</evidence>
<dbReference type="EMDB" id="EMD-22643"/>
<dbReference type="GO" id="GO:0005198">
    <property type="term" value="F:structural molecule activity"/>
    <property type="evidence" value="ECO:0007669"/>
    <property type="project" value="UniProtKB-UniRule"/>
</dbReference>
<evidence type="ECO:0000256" key="4">
    <source>
        <dbReference type="ARBA" id="ARBA00011342"/>
    </source>
</evidence>
<evidence type="ECO:0000256" key="17">
    <source>
        <dbReference type="PIRNR" id="PIRNR003376"/>
    </source>
</evidence>
<feature type="disulfide bond" description="Interchain (with C-20)" evidence="20 21">
    <location>
        <position position="115"/>
    </location>
</feature>
<evidence type="ECO:0000256" key="1">
    <source>
        <dbReference type="ARBA" id="ARBA00004147"/>
    </source>
</evidence>
<keyword evidence="11 17" id="KW-1145">T=7 icosahedral capsid protein</keyword>
<comment type="function">
    <text evidence="17">Forms an icosahedral capsid with a T=7 symmetry.</text>
</comment>